<name>H1VJB6_COLHI</name>
<proteinExistence type="predicted"/>
<protein>
    <submittedName>
        <fullName evidence="1">Uncharacterized protein</fullName>
    </submittedName>
</protein>
<sequence length="81" mass="9235">MLMTLRTISIRVLRKQVSPPTPSLSHVWTNRADILAREIQDTVTGLTQCQRGERKPLYRPVQDGSLDASRRRVVTHLGREA</sequence>
<dbReference type="VEuPathDB" id="FungiDB:CH63R_08747"/>
<dbReference type="HOGENOM" id="CLU_2573756_0_0_1"/>
<dbReference type="Proteomes" id="UP000007174">
    <property type="component" value="Unassembled WGS sequence"/>
</dbReference>
<reference evidence="2" key="1">
    <citation type="journal article" date="2012" name="Nat. Genet.">
        <title>Lifestyle transitions in plant pathogenic Colletotrichum fungi deciphered by genome and transcriptome analyses.</title>
        <authorList>
            <person name="O'Connell R.J."/>
            <person name="Thon M.R."/>
            <person name="Hacquard S."/>
            <person name="Amyotte S.G."/>
            <person name="Kleemann J."/>
            <person name="Torres M.F."/>
            <person name="Damm U."/>
            <person name="Buiate E.A."/>
            <person name="Epstein L."/>
            <person name="Alkan N."/>
            <person name="Altmueller J."/>
            <person name="Alvarado-Balderrama L."/>
            <person name="Bauser C.A."/>
            <person name="Becker C."/>
            <person name="Birren B.W."/>
            <person name="Chen Z."/>
            <person name="Choi J."/>
            <person name="Crouch J.A."/>
            <person name="Duvick J.P."/>
            <person name="Farman M.A."/>
            <person name="Gan P."/>
            <person name="Heiman D."/>
            <person name="Henrissat B."/>
            <person name="Howard R.J."/>
            <person name="Kabbage M."/>
            <person name="Koch C."/>
            <person name="Kracher B."/>
            <person name="Kubo Y."/>
            <person name="Law A.D."/>
            <person name="Lebrun M.-H."/>
            <person name="Lee Y.-H."/>
            <person name="Miyara I."/>
            <person name="Moore N."/>
            <person name="Neumann U."/>
            <person name="Nordstroem K."/>
            <person name="Panaccione D.G."/>
            <person name="Panstruga R."/>
            <person name="Place M."/>
            <person name="Proctor R.H."/>
            <person name="Prusky D."/>
            <person name="Rech G."/>
            <person name="Reinhardt R."/>
            <person name="Rollins J.A."/>
            <person name="Rounsley S."/>
            <person name="Schardl C.L."/>
            <person name="Schwartz D.C."/>
            <person name="Shenoy N."/>
            <person name="Shirasu K."/>
            <person name="Sikhakolli U.R."/>
            <person name="Stueber K."/>
            <person name="Sukno S.A."/>
            <person name="Sweigard J.A."/>
            <person name="Takano Y."/>
            <person name="Takahara H."/>
            <person name="Trail F."/>
            <person name="van der Does H.C."/>
            <person name="Voll L.M."/>
            <person name="Will I."/>
            <person name="Young S."/>
            <person name="Zeng Q."/>
            <person name="Zhang J."/>
            <person name="Zhou S."/>
            <person name="Dickman M.B."/>
            <person name="Schulze-Lefert P."/>
            <person name="Ver Loren van Themaat E."/>
            <person name="Ma L.-J."/>
            <person name="Vaillancourt L.J."/>
        </authorList>
    </citation>
    <scope>NUCLEOTIDE SEQUENCE [LARGE SCALE GENOMIC DNA]</scope>
    <source>
        <strain evidence="2">IMI 349063</strain>
    </source>
</reference>
<dbReference type="AlphaFoldDB" id="H1VJB6"/>
<evidence type="ECO:0000313" key="2">
    <source>
        <dbReference type="Proteomes" id="UP000007174"/>
    </source>
</evidence>
<dbReference type="EMBL" id="CACQ02004006">
    <property type="protein sequence ID" value="CCF40319.1"/>
    <property type="molecule type" value="Genomic_DNA"/>
</dbReference>
<evidence type="ECO:0000313" key="1">
    <source>
        <dbReference type="EMBL" id="CCF40319.1"/>
    </source>
</evidence>
<accession>H1VJB6</accession>
<organism evidence="1 2">
    <name type="scientific">Colletotrichum higginsianum (strain IMI 349063)</name>
    <name type="common">Crucifer anthracnose fungus</name>
    <dbReference type="NCBI Taxonomy" id="759273"/>
    <lineage>
        <taxon>Eukaryota</taxon>
        <taxon>Fungi</taxon>
        <taxon>Dikarya</taxon>
        <taxon>Ascomycota</taxon>
        <taxon>Pezizomycotina</taxon>
        <taxon>Sordariomycetes</taxon>
        <taxon>Hypocreomycetidae</taxon>
        <taxon>Glomerellales</taxon>
        <taxon>Glomerellaceae</taxon>
        <taxon>Colletotrichum</taxon>
        <taxon>Colletotrichum destructivum species complex</taxon>
    </lineage>
</organism>
<gene>
    <name evidence="1" type="ORF">CH063_10918</name>
</gene>